<proteinExistence type="predicted"/>
<gene>
    <name evidence="2" type="ORF">M430DRAFT_33164</name>
</gene>
<organism evidence="2 3">
    <name type="scientific">Amorphotheca resinae ATCC 22711</name>
    <dbReference type="NCBI Taxonomy" id="857342"/>
    <lineage>
        <taxon>Eukaryota</taxon>
        <taxon>Fungi</taxon>
        <taxon>Dikarya</taxon>
        <taxon>Ascomycota</taxon>
        <taxon>Pezizomycotina</taxon>
        <taxon>Leotiomycetes</taxon>
        <taxon>Helotiales</taxon>
        <taxon>Amorphothecaceae</taxon>
        <taxon>Amorphotheca</taxon>
    </lineage>
</organism>
<dbReference type="EMBL" id="KZ679007">
    <property type="protein sequence ID" value="PSS25454.1"/>
    <property type="molecule type" value="Genomic_DNA"/>
</dbReference>
<reference evidence="2 3" key="1">
    <citation type="journal article" date="2018" name="New Phytol.">
        <title>Comparative genomics and transcriptomics depict ericoid mycorrhizal fungi as versatile saprotrophs and plant mutualists.</title>
        <authorList>
            <person name="Martino E."/>
            <person name="Morin E."/>
            <person name="Grelet G.A."/>
            <person name="Kuo A."/>
            <person name="Kohler A."/>
            <person name="Daghino S."/>
            <person name="Barry K.W."/>
            <person name="Cichocki N."/>
            <person name="Clum A."/>
            <person name="Dockter R.B."/>
            <person name="Hainaut M."/>
            <person name="Kuo R.C."/>
            <person name="LaButti K."/>
            <person name="Lindahl B.D."/>
            <person name="Lindquist E.A."/>
            <person name="Lipzen A."/>
            <person name="Khouja H.R."/>
            <person name="Magnuson J."/>
            <person name="Murat C."/>
            <person name="Ohm R.A."/>
            <person name="Singer S.W."/>
            <person name="Spatafora J.W."/>
            <person name="Wang M."/>
            <person name="Veneault-Fourrey C."/>
            <person name="Henrissat B."/>
            <person name="Grigoriev I.V."/>
            <person name="Martin F.M."/>
            <person name="Perotto S."/>
        </authorList>
    </citation>
    <scope>NUCLEOTIDE SEQUENCE [LARGE SCALE GENOMIC DNA]</scope>
    <source>
        <strain evidence="2 3">ATCC 22711</strain>
    </source>
</reference>
<name>A0A2T3BB09_AMORE</name>
<evidence type="ECO:0000313" key="2">
    <source>
        <dbReference type="EMBL" id="PSS25454.1"/>
    </source>
</evidence>
<protein>
    <submittedName>
        <fullName evidence="2">Uncharacterized protein</fullName>
    </submittedName>
</protein>
<feature type="region of interest" description="Disordered" evidence="1">
    <location>
        <begin position="28"/>
        <end position="65"/>
    </location>
</feature>
<dbReference type="AlphaFoldDB" id="A0A2T3BB09"/>
<keyword evidence="3" id="KW-1185">Reference proteome</keyword>
<evidence type="ECO:0000256" key="1">
    <source>
        <dbReference type="SAM" id="MobiDB-lite"/>
    </source>
</evidence>
<accession>A0A2T3BB09</accession>
<dbReference type="GeneID" id="36574390"/>
<dbReference type="RefSeq" id="XP_024724053.1">
    <property type="nucleotide sequence ID" value="XM_024866309.1"/>
</dbReference>
<evidence type="ECO:0000313" key="3">
    <source>
        <dbReference type="Proteomes" id="UP000241818"/>
    </source>
</evidence>
<sequence>MTIPPPQKKPLFSYKYLRLRKPIHKIINQPPPAPLFPSPPRQTNIPNPLFYAPPPHQSHHLHTNK</sequence>
<feature type="compositionally biased region" description="Pro residues" evidence="1">
    <location>
        <begin position="29"/>
        <end position="40"/>
    </location>
</feature>
<dbReference type="InParanoid" id="A0A2T3BB09"/>
<dbReference type="Proteomes" id="UP000241818">
    <property type="component" value="Unassembled WGS sequence"/>
</dbReference>